<dbReference type="Proteomes" id="UP000188320">
    <property type="component" value="Unassembled WGS sequence"/>
</dbReference>
<accession>A0A1R1PRM9</accession>
<reference evidence="2" key="1">
    <citation type="submission" date="2017-01" db="EMBL/GenBank/DDBJ databases">
        <authorList>
            <person name="Wang Y."/>
            <person name="White M."/>
            <person name="Kvist S."/>
            <person name="Moncalvo J.-M."/>
        </authorList>
    </citation>
    <scope>NUCLEOTIDE SEQUENCE [LARGE SCALE GENOMIC DNA]</scope>
    <source>
        <strain evidence="2">COL-18-3</strain>
    </source>
</reference>
<evidence type="ECO:0000313" key="2">
    <source>
        <dbReference type="Proteomes" id="UP000188320"/>
    </source>
</evidence>
<organism evidence="1 2">
    <name type="scientific">Zancudomyces culisetae</name>
    <name type="common">Gut fungus</name>
    <name type="synonym">Smittium culisetae</name>
    <dbReference type="NCBI Taxonomy" id="1213189"/>
    <lineage>
        <taxon>Eukaryota</taxon>
        <taxon>Fungi</taxon>
        <taxon>Fungi incertae sedis</taxon>
        <taxon>Zoopagomycota</taxon>
        <taxon>Kickxellomycotina</taxon>
        <taxon>Harpellomycetes</taxon>
        <taxon>Harpellales</taxon>
        <taxon>Legeriomycetaceae</taxon>
        <taxon>Zancudomyces</taxon>
    </lineage>
</organism>
<dbReference type="EMBL" id="LSSK01000344">
    <property type="protein sequence ID" value="OMH83635.1"/>
    <property type="molecule type" value="Genomic_DNA"/>
</dbReference>
<gene>
    <name evidence="1" type="ORF">AX774_g2853</name>
</gene>
<comment type="caution">
    <text evidence="1">The sequence shown here is derived from an EMBL/GenBank/DDBJ whole genome shotgun (WGS) entry which is preliminary data.</text>
</comment>
<evidence type="ECO:0000313" key="1">
    <source>
        <dbReference type="EMBL" id="OMH83635.1"/>
    </source>
</evidence>
<name>A0A1R1PRM9_ZANCU</name>
<sequence length="69" mass="7670">MMSPCYLYPTGTHMKLLLKALVQDFAGSKTSYKEKVLGKGAEVRFSVNPTLNLGSTLFAHNFLYILLNS</sequence>
<proteinExistence type="predicted"/>
<keyword evidence="2" id="KW-1185">Reference proteome</keyword>
<protein>
    <submittedName>
        <fullName evidence="1">Uncharacterized protein</fullName>
    </submittedName>
</protein>
<dbReference type="AlphaFoldDB" id="A0A1R1PRM9"/>